<evidence type="ECO:0000256" key="1">
    <source>
        <dbReference type="SAM" id="MobiDB-lite"/>
    </source>
</evidence>
<accession>A0AAD4RBL6</accession>
<reference evidence="2" key="1">
    <citation type="submission" date="2022-01" db="EMBL/GenBank/DDBJ databases">
        <title>Genome Sequence Resource for Two Populations of Ditylenchus destructor, the Migratory Endoparasitic Phytonematode.</title>
        <authorList>
            <person name="Zhang H."/>
            <person name="Lin R."/>
            <person name="Xie B."/>
        </authorList>
    </citation>
    <scope>NUCLEOTIDE SEQUENCE</scope>
    <source>
        <strain evidence="2">BazhouSP</strain>
    </source>
</reference>
<sequence>MTRIKHGSRLPTTDELAEEMMADLLQDRRFQKLWTDMVVDLVLKEQHSASILTGESRRLSTLSRDHTPTRSALVDDALDQLIRSLHCTIEVFLRTANLASNDPALSSDLNREFSTLYSIRVQLDRLCAIDERYDVTKLKRIHRSREVHVNHEASIGLLSRRFAQVLKSFNIRLSSSYLITNYALFASSLCDMLYRFEEYCSIHLNNNSTQVNPLRSAIDDFHANVVKGLNQILTLKQRAAAQQLVSPRFSVTTLSRSTSHLSKSRSMNKLGSPQMSFVLNQEPMSSQSASRKSFILPAELERARRKLHPIGGRPTRSISTYPNKRSGSAPPPLRQTQSLSKRERLKMDFNQQNPSTDIFQAKSGTERQALKQACEFTKEIVEEFVTRVENI</sequence>
<feature type="region of interest" description="Disordered" evidence="1">
    <location>
        <begin position="305"/>
        <end position="337"/>
    </location>
</feature>
<evidence type="ECO:0000313" key="2">
    <source>
        <dbReference type="EMBL" id="KAI1723759.1"/>
    </source>
</evidence>
<proteinExistence type="predicted"/>
<dbReference type="EMBL" id="JAKKPZ010000003">
    <property type="protein sequence ID" value="KAI1723759.1"/>
    <property type="molecule type" value="Genomic_DNA"/>
</dbReference>
<organism evidence="2 3">
    <name type="scientific">Ditylenchus destructor</name>
    <dbReference type="NCBI Taxonomy" id="166010"/>
    <lineage>
        <taxon>Eukaryota</taxon>
        <taxon>Metazoa</taxon>
        <taxon>Ecdysozoa</taxon>
        <taxon>Nematoda</taxon>
        <taxon>Chromadorea</taxon>
        <taxon>Rhabditida</taxon>
        <taxon>Tylenchina</taxon>
        <taxon>Tylenchomorpha</taxon>
        <taxon>Sphaerularioidea</taxon>
        <taxon>Anguinidae</taxon>
        <taxon>Anguininae</taxon>
        <taxon>Ditylenchus</taxon>
    </lineage>
</organism>
<gene>
    <name evidence="2" type="ORF">DdX_03931</name>
</gene>
<dbReference type="AlphaFoldDB" id="A0AAD4RBL6"/>
<protein>
    <submittedName>
        <fullName evidence="2">Uncharacterized protein</fullName>
    </submittedName>
</protein>
<feature type="compositionally biased region" description="Polar residues" evidence="1">
    <location>
        <begin position="316"/>
        <end position="326"/>
    </location>
</feature>
<keyword evidence="3" id="KW-1185">Reference proteome</keyword>
<comment type="caution">
    <text evidence="2">The sequence shown here is derived from an EMBL/GenBank/DDBJ whole genome shotgun (WGS) entry which is preliminary data.</text>
</comment>
<dbReference type="Proteomes" id="UP001201812">
    <property type="component" value="Unassembled WGS sequence"/>
</dbReference>
<name>A0AAD4RBL6_9BILA</name>
<evidence type="ECO:0000313" key="3">
    <source>
        <dbReference type="Proteomes" id="UP001201812"/>
    </source>
</evidence>